<organism evidence="1">
    <name type="scientific">marine metagenome</name>
    <dbReference type="NCBI Taxonomy" id="408172"/>
    <lineage>
        <taxon>unclassified sequences</taxon>
        <taxon>metagenomes</taxon>
        <taxon>ecological metagenomes</taxon>
    </lineage>
</organism>
<sequence length="167" mass="19169">PEDWVWGTIYRQTPWKHKTFYAGDYAFYLSTHKGDLAVLSVRGIDYPGADVGFYIERERLYVSRKPHINAIEVKKEEIDLRDGQKGSRVEWEIEYYLDVPYYVAQKGIWNSVLVGAKASDDRIVVMEATIFGVNEEESGPCISDTCLALKQQLEDVLHTLKAYVPSE</sequence>
<proteinExistence type="predicted"/>
<dbReference type="EMBL" id="UINC01127541">
    <property type="protein sequence ID" value="SVD06722.1"/>
    <property type="molecule type" value="Genomic_DNA"/>
</dbReference>
<reference evidence="1" key="1">
    <citation type="submission" date="2018-05" db="EMBL/GenBank/DDBJ databases">
        <authorList>
            <person name="Lanie J.A."/>
            <person name="Ng W.-L."/>
            <person name="Kazmierczak K.M."/>
            <person name="Andrzejewski T.M."/>
            <person name="Davidsen T.M."/>
            <person name="Wayne K.J."/>
            <person name="Tettelin H."/>
            <person name="Glass J.I."/>
            <person name="Rusch D."/>
            <person name="Podicherti R."/>
            <person name="Tsui H.-C.T."/>
            <person name="Winkler M.E."/>
        </authorList>
    </citation>
    <scope>NUCLEOTIDE SEQUENCE</scope>
</reference>
<feature type="non-terminal residue" evidence="1">
    <location>
        <position position="1"/>
    </location>
</feature>
<name>A0A382SAY2_9ZZZZ</name>
<dbReference type="AlphaFoldDB" id="A0A382SAY2"/>
<evidence type="ECO:0000313" key="1">
    <source>
        <dbReference type="EMBL" id="SVD06722.1"/>
    </source>
</evidence>
<gene>
    <name evidence="1" type="ORF">METZ01_LOCUS359576</name>
</gene>
<accession>A0A382SAY2</accession>
<protein>
    <submittedName>
        <fullName evidence="1">Uncharacterized protein</fullName>
    </submittedName>
</protein>